<feature type="domain" description="Reverse transcriptase Ty1/copia-type" evidence="2">
    <location>
        <begin position="219"/>
        <end position="456"/>
    </location>
</feature>
<reference evidence="3 4" key="1">
    <citation type="submission" date="2017-11" db="EMBL/GenBank/DDBJ databases">
        <title>De novo assembly and phasing of dikaryotic genomes from two isolates of Puccinia coronata f. sp. avenae, the causal agent of oat crown rust.</title>
        <authorList>
            <person name="Miller M.E."/>
            <person name="Zhang Y."/>
            <person name="Omidvar V."/>
            <person name="Sperschneider J."/>
            <person name="Schwessinger B."/>
            <person name="Raley C."/>
            <person name="Palmer J.M."/>
            <person name="Garnica D."/>
            <person name="Upadhyaya N."/>
            <person name="Rathjen J."/>
            <person name="Taylor J.M."/>
            <person name="Park R.F."/>
            <person name="Dodds P.N."/>
            <person name="Hirsch C.D."/>
            <person name="Kianian S.F."/>
            <person name="Figueroa M."/>
        </authorList>
    </citation>
    <scope>NUCLEOTIDE SEQUENCE [LARGE SCALE GENOMIC DNA]</scope>
    <source>
        <strain evidence="3">12SD80</strain>
    </source>
</reference>
<evidence type="ECO:0000256" key="1">
    <source>
        <dbReference type="SAM" id="MobiDB-lite"/>
    </source>
</evidence>
<dbReference type="Pfam" id="PF07727">
    <property type="entry name" value="RVT_2"/>
    <property type="match status" value="1"/>
</dbReference>
<evidence type="ECO:0000313" key="3">
    <source>
        <dbReference type="EMBL" id="PLW46167.1"/>
    </source>
</evidence>
<feature type="region of interest" description="Disordered" evidence="1">
    <location>
        <begin position="86"/>
        <end position="121"/>
    </location>
</feature>
<evidence type="ECO:0000313" key="4">
    <source>
        <dbReference type="Proteomes" id="UP000235392"/>
    </source>
</evidence>
<dbReference type="AlphaFoldDB" id="A0A2N5V841"/>
<dbReference type="EMBL" id="PGCI01000042">
    <property type="protein sequence ID" value="PLW46167.1"/>
    <property type="molecule type" value="Genomic_DNA"/>
</dbReference>
<organism evidence="3 4">
    <name type="scientific">Puccinia coronata f. sp. avenae</name>
    <dbReference type="NCBI Taxonomy" id="200324"/>
    <lineage>
        <taxon>Eukaryota</taxon>
        <taxon>Fungi</taxon>
        <taxon>Dikarya</taxon>
        <taxon>Basidiomycota</taxon>
        <taxon>Pucciniomycotina</taxon>
        <taxon>Pucciniomycetes</taxon>
        <taxon>Pucciniales</taxon>
        <taxon>Pucciniaceae</taxon>
        <taxon>Puccinia</taxon>
    </lineage>
</organism>
<dbReference type="InterPro" id="IPR043502">
    <property type="entry name" value="DNA/RNA_pol_sf"/>
</dbReference>
<name>A0A2N5V841_9BASI</name>
<dbReference type="InterPro" id="IPR013103">
    <property type="entry name" value="RVT_2"/>
</dbReference>
<sequence length="521" mass="58634">MGLQNDSTKPSLRIIVISCDFTPTSLHFTYNSPSSVLKPHDSLPTSVLPSLPVPDSVATVKIKDPKVKLPNIVPPVTPVRKFASNKQVNQNPPSSHHQSTTPASTPPPVPPLAPDKRYTYFPANQPAPKEIRSNINTSNIVQTSRRPHARINALPAPVEYKSAGQTDHVYCVGFDGPDDELLLNESVTVKDALKDMVELDGWREAMTKEYTSLHANITGTLVPLPGNDKVMGSMWILSKKKNEFGDVLRYKAQWVVFGNHQEHMLYYFDTYASVARNESFKSLLSIAVVQTLTVFQFDVETAFLYGEMDAPVYVAQVEGFEEPGQENWVWRLNKSLYGTKQAPRQWRKHLVSTLSQIGFSLSPLDELLFYNQDQSIMLYMHVDNGFLVGSDRSHVLQVLKDIQLHYKIKVKERPSQHLSYTVNWKEDGLVHVNQANFTLKILHNFCMDDSNPVKAPAPTNLHQVVASELPQFHQKTYQKALGMLNYLALHTRPDITFATNLLPQFTSSPTVAQWGAVKHLL</sequence>
<feature type="compositionally biased region" description="Pro residues" evidence="1">
    <location>
        <begin position="104"/>
        <end position="113"/>
    </location>
</feature>
<dbReference type="Proteomes" id="UP000235392">
    <property type="component" value="Unassembled WGS sequence"/>
</dbReference>
<protein>
    <recommendedName>
        <fullName evidence="2">Reverse transcriptase Ty1/copia-type domain-containing protein</fullName>
    </recommendedName>
</protein>
<proteinExistence type="predicted"/>
<feature type="compositionally biased region" description="Low complexity" evidence="1">
    <location>
        <begin position="92"/>
        <end position="103"/>
    </location>
</feature>
<evidence type="ECO:0000259" key="2">
    <source>
        <dbReference type="Pfam" id="PF07727"/>
    </source>
</evidence>
<dbReference type="SUPFAM" id="SSF56672">
    <property type="entry name" value="DNA/RNA polymerases"/>
    <property type="match status" value="1"/>
</dbReference>
<accession>A0A2N5V841</accession>
<gene>
    <name evidence="3" type="ORF">PCASD_04191</name>
</gene>
<comment type="caution">
    <text evidence="3">The sequence shown here is derived from an EMBL/GenBank/DDBJ whole genome shotgun (WGS) entry which is preliminary data.</text>
</comment>